<dbReference type="EMBL" id="PDDX01000001">
    <property type="protein sequence ID" value="PHI32025.1"/>
    <property type="molecule type" value="Genomic_DNA"/>
</dbReference>
<gene>
    <name evidence="1" type="ORF">CRN84_23230</name>
</gene>
<sequence length="61" mass="6367">MISPGIQLLVEALLFSLPVKSKVPDIGIRGEVLTGLTEPGEGGLKQGVGKQFRHATRGVNG</sequence>
<accession>A0A2C6DU75</accession>
<organism evidence="1 2">
    <name type="scientific">Budvicia aquatica</name>
    <dbReference type="NCBI Taxonomy" id="82979"/>
    <lineage>
        <taxon>Bacteria</taxon>
        <taxon>Pseudomonadati</taxon>
        <taxon>Pseudomonadota</taxon>
        <taxon>Gammaproteobacteria</taxon>
        <taxon>Enterobacterales</taxon>
        <taxon>Budviciaceae</taxon>
        <taxon>Budvicia</taxon>
    </lineage>
</organism>
<comment type="caution">
    <text evidence="1">The sequence shown here is derived from an EMBL/GenBank/DDBJ whole genome shotgun (WGS) entry which is preliminary data.</text>
</comment>
<proteinExistence type="predicted"/>
<reference evidence="2" key="1">
    <citation type="submission" date="2017-09" db="EMBL/GenBank/DDBJ databases">
        <title>FDA dAtabase for Regulatory Grade micrObial Sequences (FDA-ARGOS): Supporting development and validation of Infectious Disease Dx tests.</title>
        <authorList>
            <person name="Minogue T."/>
            <person name="Wolcott M."/>
            <person name="Wasieloski L."/>
            <person name="Aguilar W."/>
            <person name="Moore D."/>
            <person name="Tallon L."/>
            <person name="Sadzewicz L."/>
            <person name="Ott S."/>
            <person name="Zhao X."/>
            <person name="Nagaraj S."/>
            <person name="Vavikolanu K."/>
            <person name="Aluvathingal J."/>
            <person name="Nadendla S."/>
            <person name="Sichtig H."/>
        </authorList>
    </citation>
    <scope>NUCLEOTIDE SEQUENCE [LARGE SCALE GENOMIC DNA]</scope>
    <source>
        <strain evidence="2">FDAARGOS_387</strain>
    </source>
</reference>
<keyword evidence="2" id="KW-1185">Reference proteome</keyword>
<dbReference type="AlphaFoldDB" id="A0A2C6DU75"/>
<dbReference type="Proteomes" id="UP000224974">
    <property type="component" value="Unassembled WGS sequence"/>
</dbReference>
<evidence type="ECO:0000313" key="2">
    <source>
        <dbReference type="Proteomes" id="UP000224974"/>
    </source>
</evidence>
<evidence type="ECO:0000313" key="1">
    <source>
        <dbReference type="EMBL" id="PHI32025.1"/>
    </source>
</evidence>
<name>A0A2C6DU75_9GAMM</name>
<protein>
    <submittedName>
        <fullName evidence="1">Uncharacterized protein</fullName>
    </submittedName>
</protein>